<reference evidence="11" key="1">
    <citation type="submission" date="2021-03" db="EMBL/GenBank/DDBJ databases">
        <title>Streptomyces poriferae sp. nov., a novel marine sponge-derived Actinobacteria species with anti-MRSA activity.</title>
        <authorList>
            <person name="Sandoval-Powers M."/>
            <person name="Kralova S."/>
            <person name="Nguyen G.-S."/>
            <person name="Fawwal D."/>
            <person name="Degnes K."/>
            <person name="Klinkenberg G."/>
            <person name="Sletta H."/>
            <person name="Wentzel A."/>
            <person name="Liles M.R."/>
        </authorList>
    </citation>
    <scope>NUCLEOTIDE SEQUENCE</scope>
    <source>
        <strain evidence="11">DSM 41794</strain>
    </source>
</reference>
<comment type="similarity">
    <text evidence="2">Belongs to the major facilitator superfamily. EmrB family.</text>
</comment>
<evidence type="ECO:0000313" key="11">
    <source>
        <dbReference type="EMBL" id="MBO0516273.1"/>
    </source>
</evidence>
<feature type="transmembrane region" description="Helical" evidence="9">
    <location>
        <begin position="245"/>
        <end position="264"/>
    </location>
</feature>
<comment type="caution">
    <text evidence="11">The sequence shown here is derived from an EMBL/GenBank/DDBJ whole genome shotgun (WGS) entry which is preliminary data.</text>
</comment>
<keyword evidence="7 9" id="KW-0472">Membrane</keyword>
<feature type="transmembrane region" description="Helical" evidence="9">
    <location>
        <begin position="92"/>
        <end position="111"/>
    </location>
</feature>
<proteinExistence type="inferred from homology"/>
<dbReference type="PRINTS" id="PR01036">
    <property type="entry name" value="TCRTETB"/>
</dbReference>
<dbReference type="InterPro" id="IPR020846">
    <property type="entry name" value="MFS_dom"/>
</dbReference>
<sequence>MSTTSAAARQAPAPAATPNRHGPLAVAAVVILGSFMTVLDMTIVNVALGHLSTTFHAPLSTIQWTATGYTLALATVIPVTAWAMSRFGTKRLYLTAITLFVLGSALTGLAWSSGSLIAFRVLQGLGGGMIMPIGMTIVLRAADPARKGRMMGLLGIPVLVGPMAGPVLGGWFVDSFSWRWIFFINIPVGIAALVLGTRILHADRPSGTPRRLDLPALLMLSPGLAALIYGLSVGGEHADFTTPGVLVPSVAGAALLAAAIVRTLRSDRPLINLALLRSPSFARAVTTLVPFTAAYFGSMILIPLYWQNVRGLTATETGLLAIPQALVTGTTMQIASRLTDRIAPRRIATPGVLIAVTGFLLATLQSGAHAPIWRLSGSLTLMGVGIGMTMMPTMTSATRSLTGEDIGSATTALTIIQQVSASLGTALMAVLLTTTGSFTAAFGWAVALMALALPSALRLSAKKP</sequence>
<feature type="domain" description="Major facilitator superfamily (MFS) profile" evidence="10">
    <location>
        <begin position="26"/>
        <end position="464"/>
    </location>
</feature>
<keyword evidence="5 9" id="KW-0812">Transmembrane</keyword>
<dbReference type="Proteomes" id="UP000664167">
    <property type="component" value="Unassembled WGS sequence"/>
</dbReference>
<dbReference type="PROSITE" id="PS50850">
    <property type="entry name" value="MFS"/>
    <property type="match status" value="1"/>
</dbReference>
<dbReference type="Pfam" id="PF07690">
    <property type="entry name" value="MFS_1"/>
    <property type="match status" value="1"/>
</dbReference>
<evidence type="ECO:0000259" key="10">
    <source>
        <dbReference type="PROSITE" id="PS50850"/>
    </source>
</evidence>
<dbReference type="Gene3D" id="1.20.1250.20">
    <property type="entry name" value="MFS general substrate transporter like domains"/>
    <property type="match status" value="1"/>
</dbReference>
<dbReference type="NCBIfam" id="TIGR00711">
    <property type="entry name" value="efflux_EmrB"/>
    <property type="match status" value="1"/>
</dbReference>
<dbReference type="InterPro" id="IPR036259">
    <property type="entry name" value="MFS_trans_sf"/>
</dbReference>
<evidence type="ECO:0000256" key="2">
    <source>
        <dbReference type="ARBA" id="ARBA00008537"/>
    </source>
</evidence>
<organism evidence="11 12">
    <name type="scientific">Streptomyces beijiangensis</name>
    <dbReference type="NCBI Taxonomy" id="163361"/>
    <lineage>
        <taxon>Bacteria</taxon>
        <taxon>Bacillati</taxon>
        <taxon>Actinomycetota</taxon>
        <taxon>Actinomycetes</taxon>
        <taxon>Kitasatosporales</taxon>
        <taxon>Streptomycetaceae</taxon>
        <taxon>Streptomyces</taxon>
    </lineage>
</organism>
<keyword evidence="3" id="KW-0813">Transport</keyword>
<dbReference type="InterPro" id="IPR004638">
    <property type="entry name" value="EmrB-like"/>
</dbReference>
<evidence type="ECO:0000313" key="12">
    <source>
        <dbReference type="Proteomes" id="UP000664167"/>
    </source>
</evidence>
<dbReference type="PANTHER" id="PTHR42718:SF9">
    <property type="entry name" value="MAJOR FACILITATOR SUPERFAMILY MULTIDRUG TRANSPORTER MFSC"/>
    <property type="match status" value="1"/>
</dbReference>
<evidence type="ECO:0000256" key="8">
    <source>
        <dbReference type="ARBA" id="ARBA00023251"/>
    </source>
</evidence>
<feature type="transmembrane region" description="Helical" evidence="9">
    <location>
        <begin position="68"/>
        <end position="85"/>
    </location>
</feature>
<feature type="transmembrane region" description="Helical" evidence="9">
    <location>
        <begin position="151"/>
        <end position="172"/>
    </location>
</feature>
<dbReference type="RefSeq" id="WP_206967871.1">
    <property type="nucleotide sequence ID" value="NZ_BAAAJJ010000013.1"/>
</dbReference>
<keyword evidence="8" id="KW-0046">Antibiotic resistance</keyword>
<feature type="transmembrane region" description="Helical" evidence="9">
    <location>
        <begin position="372"/>
        <end position="391"/>
    </location>
</feature>
<comment type="subcellular location">
    <subcellularLocation>
        <location evidence="1">Cell membrane</location>
        <topology evidence="1">Multi-pass membrane protein</topology>
    </subcellularLocation>
</comment>
<dbReference type="AlphaFoldDB" id="A0A939JJ70"/>
<feature type="transmembrane region" description="Helical" evidence="9">
    <location>
        <begin position="24"/>
        <end position="48"/>
    </location>
</feature>
<keyword evidence="12" id="KW-1185">Reference proteome</keyword>
<evidence type="ECO:0000256" key="3">
    <source>
        <dbReference type="ARBA" id="ARBA00022448"/>
    </source>
</evidence>
<evidence type="ECO:0000256" key="1">
    <source>
        <dbReference type="ARBA" id="ARBA00004651"/>
    </source>
</evidence>
<dbReference type="Gene3D" id="1.20.1720.10">
    <property type="entry name" value="Multidrug resistance protein D"/>
    <property type="match status" value="1"/>
</dbReference>
<feature type="transmembrane region" description="Helical" evidence="9">
    <location>
        <begin position="347"/>
        <end position="366"/>
    </location>
</feature>
<keyword evidence="6 9" id="KW-1133">Transmembrane helix</keyword>
<protein>
    <submittedName>
        <fullName evidence="11">DHA2 family efflux MFS transporter permease subunit</fullName>
    </submittedName>
</protein>
<dbReference type="GO" id="GO:0005886">
    <property type="term" value="C:plasma membrane"/>
    <property type="evidence" value="ECO:0007669"/>
    <property type="project" value="UniProtKB-SubCell"/>
</dbReference>
<evidence type="ECO:0000256" key="9">
    <source>
        <dbReference type="SAM" id="Phobius"/>
    </source>
</evidence>
<dbReference type="EMBL" id="JAFLRJ010000383">
    <property type="protein sequence ID" value="MBO0516273.1"/>
    <property type="molecule type" value="Genomic_DNA"/>
</dbReference>
<evidence type="ECO:0000256" key="5">
    <source>
        <dbReference type="ARBA" id="ARBA00022692"/>
    </source>
</evidence>
<dbReference type="CDD" id="cd17503">
    <property type="entry name" value="MFS_LmrB_MDR_like"/>
    <property type="match status" value="1"/>
</dbReference>
<gene>
    <name evidence="11" type="ORF">J0695_31550</name>
</gene>
<evidence type="ECO:0000256" key="6">
    <source>
        <dbReference type="ARBA" id="ARBA00022989"/>
    </source>
</evidence>
<feature type="transmembrane region" description="Helical" evidence="9">
    <location>
        <begin position="285"/>
        <end position="306"/>
    </location>
</feature>
<feature type="transmembrane region" description="Helical" evidence="9">
    <location>
        <begin position="212"/>
        <end position="233"/>
    </location>
</feature>
<name>A0A939JJ70_9ACTN</name>
<evidence type="ECO:0000256" key="4">
    <source>
        <dbReference type="ARBA" id="ARBA00022475"/>
    </source>
</evidence>
<accession>A0A939JJ70</accession>
<feature type="transmembrane region" description="Helical" evidence="9">
    <location>
        <begin position="438"/>
        <end position="457"/>
    </location>
</feature>
<dbReference type="SUPFAM" id="SSF103473">
    <property type="entry name" value="MFS general substrate transporter"/>
    <property type="match status" value="1"/>
</dbReference>
<dbReference type="GO" id="GO:0022857">
    <property type="term" value="F:transmembrane transporter activity"/>
    <property type="evidence" value="ECO:0007669"/>
    <property type="project" value="InterPro"/>
</dbReference>
<dbReference type="PANTHER" id="PTHR42718">
    <property type="entry name" value="MAJOR FACILITATOR SUPERFAMILY MULTIDRUG TRANSPORTER MFSC"/>
    <property type="match status" value="1"/>
</dbReference>
<dbReference type="InterPro" id="IPR011701">
    <property type="entry name" value="MFS"/>
</dbReference>
<keyword evidence="4" id="KW-1003">Cell membrane</keyword>
<dbReference type="GO" id="GO:0046677">
    <property type="term" value="P:response to antibiotic"/>
    <property type="evidence" value="ECO:0007669"/>
    <property type="project" value="UniProtKB-KW"/>
</dbReference>
<feature type="transmembrane region" description="Helical" evidence="9">
    <location>
        <begin position="178"/>
        <end position="200"/>
    </location>
</feature>
<evidence type="ECO:0000256" key="7">
    <source>
        <dbReference type="ARBA" id="ARBA00023136"/>
    </source>
</evidence>
<feature type="transmembrane region" description="Helical" evidence="9">
    <location>
        <begin position="117"/>
        <end position="139"/>
    </location>
</feature>